<comment type="subcellular location">
    <subcellularLocation>
        <location evidence="1">Membrane</location>
        <topology evidence="1">Multi-pass membrane protein</topology>
    </subcellularLocation>
</comment>
<keyword evidence="7" id="KW-0407">Ion channel</keyword>
<proteinExistence type="predicted"/>
<evidence type="ECO:0000256" key="7">
    <source>
        <dbReference type="ARBA" id="ARBA00023303"/>
    </source>
</evidence>
<dbReference type="AlphaFoldDB" id="F0T9T0"/>
<keyword evidence="3 9" id="KW-0812">Transmembrane</keyword>
<feature type="transmembrane region" description="Helical" evidence="9">
    <location>
        <begin position="43"/>
        <end position="61"/>
    </location>
</feature>
<keyword evidence="8" id="KW-0175">Coiled coil</keyword>
<dbReference type="KEGG" id="mel:Metbo_1735"/>
<dbReference type="GeneID" id="10278192"/>
<organism evidence="11 12">
    <name type="scientific">Methanobacterium lacus (strain AL-21)</name>
    <dbReference type="NCBI Taxonomy" id="877455"/>
    <lineage>
        <taxon>Archaea</taxon>
        <taxon>Methanobacteriati</taxon>
        <taxon>Methanobacteriota</taxon>
        <taxon>Methanomada group</taxon>
        <taxon>Methanobacteria</taxon>
        <taxon>Methanobacteriales</taxon>
        <taxon>Methanobacteriaceae</taxon>
        <taxon>Methanobacterium</taxon>
    </lineage>
</organism>
<dbReference type="GO" id="GO:0001508">
    <property type="term" value="P:action potential"/>
    <property type="evidence" value="ECO:0007669"/>
    <property type="project" value="TreeGrafter"/>
</dbReference>
<evidence type="ECO:0000259" key="10">
    <source>
        <dbReference type="Pfam" id="PF07885"/>
    </source>
</evidence>
<dbReference type="InterPro" id="IPR028325">
    <property type="entry name" value="VG_K_chnl"/>
</dbReference>
<dbReference type="Proteomes" id="UP000007490">
    <property type="component" value="Chromosome"/>
</dbReference>
<protein>
    <submittedName>
        <fullName evidence="11">Ion transport 2 domain protein</fullName>
    </submittedName>
</protein>
<feature type="transmembrane region" description="Helical" evidence="9">
    <location>
        <begin position="107"/>
        <end position="128"/>
    </location>
</feature>
<evidence type="ECO:0000313" key="12">
    <source>
        <dbReference type="Proteomes" id="UP000007490"/>
    </source>
</evidence>
<feature type="transmembrane region" description="Helical" evidence="9">
    <location>
        <begin position="67"/>
        <end position="86"/>
    </location>
</feature>
<dbReference type="GO" id="GO:0005249">
    <property type="term" value="F:voltage-gated potassium channel activity"/>
    <property type="evidence" value="ECO:0007669"/>
    <property type="project" value="InterPro"/>
</dbReference>
<dbReference type="EMBL" id="CP002551">
    <property type="protein sequence ID" value="ADZ09959.1"/>
    <property type="molecule type" value="Genomic_DNA"/>
</dbReference>
<dbReference type="InterPro" id="IPR027359">
    <property type="entry name" value="Volt_channel_dom_sf"/>
</dbReference>
<keyword evidence="2" id="KW-0813">Transport</keyword>
<dbReference type="STRING" id="877455.Metbo_1735"/>
<feature type="transmembrane region" description="Helical" evidence="9">
    <location>
        <begin position="216"/>
        <end position="240"/>
    </location>
</feature>
<keyword evidence="4 9" id="KW-1133">Transmembrane helix</keyword>
<evidence type="ECO:0000256" key="9">
    <source>
        <dbReference type="SAM" id="Phobius"/>
    </source>
</evidence>
<evidence type="ECO:0000256" key="3">
    <source>
        <dbReference type="ARBA" id="ARBA00022692"/>
    </source>
</evidence>
<dbReference type="eggNOG" id="arCOG01964">
    <property type="taxonomic scope" value="Archaea"/>
</dbReference>
<reference evidence="11 12" key="2">
    <citation type="journal article" date="2014" name="Int. J. Syst. Evol. Microbiol.">
        <title>Methanobacterium paludis sp. nov. and a novel strain of Methanobacterium lacus isolated from northern peatlands.</title>
        <authorList>
            <person name="Cadillo-Quiroz H."/>
            <person name="Brauer S.L."/>
            <person name="Goodson N."/>
            <person name="Yavitt J.B."/>
            <person name="Zinder S.H."/>
        </authorList>
    </citation>
    <scope>NUCLEOTIDE SEQUENCE [LARGE SCALE GENOMIC DNA]</scope>
    <source>
        <strain evidence="11 12">AL-21</strain>
    </source>
</reference>
<dbReference type="InterPro" id="IPR013099">
    <property type="entry name" value="K_chnl_dom"/>
</dbReference>
<feature type="coiled-coil region" evidence="8">
    <location>
        <begin position="241"/>
        <end position="278"/>
    </location>
</feature>
<dbReference type="GO" id="GO:0008076">
    <property type="term" value="C:voltage-gated potassium channel complex"/>
    <property type="evidence" value="ECO:0007669"/>
    <property type="project" value="InterPro"/>
</dbReference>
<keyword evidence="12" id="KW-1185">Reference proteome</keyword>
<dbReference type="HOGENOM" id="CLU_011722_6_1_2"/>
<evidence type="ECO:0000256" key="2">
    <source>
        <dbReference type="ARBA" id="ARBA00022448"/>
    </source>
</evidence>
<keyword evidence="6 9" id="KW-0472">Membrane</keyword>
<dbReference type="Pfam" id="PF07885">
    <property type="entry name" value="Ion_trans_2"/>
    <property type="match status" value="1"/>
</dbReference>
<evidence type="ECO:0000313" key="11">
    <source>
        <dbReference type="EMBL" id="ADZ09959.1"/>
    </source>
</evidence>
<gene>
    <name evidence="11" type="ordered locus">Metbo_1735</name>
</gene>
<dbReference type="PANTHER" id="PTHR11537">
    <property type="entry name" value="VOLTAGE-GATED POTASSIUM CHANNEL"/>
    <property type="match status" value="1"/>
</dbReference>
<feature type="transmembrane region" description="Helical" evidence="9">
    <location>
        <begin position="158"/>
        <end position="179"/>
    </location>
</feature>
<evidence type="ECO:0000256" key="8">
    <source>
        <dbReference type="SAM" id="Coils"/>
    </source>
</evidence>
<evidence type="ECO:0000256" key="4">
    <source>
        <dbReference type="ARBA" id="ARBA00022989"/>
    </source>
</evidence>
<keyword evidence="5" id="KW-0406">Ion transport</keyword>
<dbReference type="Gene3D" id="1.10.287.70">
    <property type="match status" value="1"/>
</dbReference>
<sequence length="280" mass="31485">MGKAGAVGDKKILGKKVGSTGAIEEPMIQRRDLLNKLSNVKDVIIILWMLADIILLTLTYFVDLSNIYLFIVVFDTGLCAVLIVEFSYNLYQKENKLAYLREDWKGVIVDILAMFPYELITFGSYGFIRLLRLVRIFALFGKGRRNIFNFVEKTHLNYILFTLILIVAASTIAVLVLESSPTGEIHTPLDALWYVVSTVTTVGYGDIVPVSPGGKALGIILMIVGVGFFSLLTATLSSYFMRDMESEEKELKEQVESLENSINEMKSEIAEFKELLKKNR</sequence>
<evidence type="ECO:0000256" key="6">
    <source>
        <dbReference type="ARBA" id="ARBA00023136"/>
    </source>
</evidence>
<feature type="domain" description="Potassium channel" evidence="10">
    <location>
        <begin position="163"/>
        <end position="241"/>
    </location>
</feature>
<accession>F0T9T0</accession>
<name>F0T9T0_METLA</name>
<evidence type="ECO:0000256" key="5">
    <source>
        <dbReference type="ARBA" id="ARBA00023065"/>
    </source>
</evidence>
<dbReference type="SUPFAM" id="SSF81324">
    <property type="entry name" value="Voltage-gated potassium channels"/>
    <property type="match status" value="1"/>
</dbReference>
<evidence type="ECO:0000256" key="1">
    <source>
        <dbReference type="ARBA" id="ARBA00004141"/>
    </source>
</evidence>
<dbReference type="Gene3D" id="1.20.120.350">
    <property type="entry name" value="Voltage-gated potassium channels. Chain C"/>
    <property type="match status" value="1"/>
</dbReference>
<dbReference type="OrthoDB" id="56871at2157"/>
<reference evidence="12" key="1">
    <citation type="submission" date="2011-02" db="EMBL/GenBank/DDBJ databases">
        <title>Complete sequence of Methanobacterium sp. AL-21.</title>
        <authorList>
            <consortium name="US DOE Joint Genome Institute"/>
            <person name="Lucas S."/>
            <person name="Copeland A."/>
            <person name="Lapidus A."/>
            <person name="Cheng J.-F."/>
            <person name="Goodwin L."/>
            <person name="Pitluck S."/>
            <person name="Chertkov O."/>
            <person name="Detter J.C."/>
            <person name="Han C."/>
            <person name="Tapia R."/>
            <person name="Land M."/>
            <person name="Hauser L."/>
            <person name="Kyrpides N."/>
            <person name="Ivanova N."/>
            <person name="Mikhailova N."/>
            <person name="Pagani I."/>
            <person name="Cadillo-Quiroz H."/>
            <person name="Imachi H."/>
            <person name="Zinder S."/>
            <person name="Liu W."/>
            <person name="Woyke T."/>
        </authorList>
    </citation>
    <scope>NUCLEOTIDE SEQUENCE [LARGE SCALE GENOMIC DNA]</scope>
    <source>
        <strain evidence="12">AL-21</strain>
    </source>
</reference>
<dbReference type="PANTHER" id="PTHR11537:SF254">
    <property type="entry name" value="POTASSIUM VOLTAGE-GATED CHANNEL PROTEIN SHAB"/>
    <property type="match status" value="1"/>
</dbReference>
<dbReference type="RefSeq" id="WP_013645310.1">
    <property type="nucleotide sequence ID" value="NC_015216.1"/>
</dbReference>